<name>A0A0A9HFM6_ARUDO</name>
<dbReference type="EMBL" id="GBRH01163307">
    <property type="protein sequence ID" value="JAE34589.1"/>
    <property type="molecule type" value="Transcribed_RNA"/>
</dbReference>
<reference evidence="1" key="2">
    <citation type="journal article" date="2015" name="Data Brief">
        <title>Shoot transcriptome of the giant reed, Arundo donax.</title>
        <authorList>
            <person name="Barrero R.A."/>
            <person name="Guerrero F.D."/>
            <person name="Moolhuijzen P."/>
            <person name="Goolsby J.A."/>
            <person name="Tidwell J."/>
            <person name="Bellgard S.E."/>
            <person name="Bellgard M.I."/>
        </authorList>
    </citation>
    <scope>NUCLEOTIDE SEQUENCE</scope>
    <source>
        <tissue evidence="1">Shoot tissue taken approximately 20 cm above the soil surface</tissue>
    </source>
</reference>
<proteinExistence type="predicted"/>
<accession>A0A0A9HFM6</accession>
<protein>
    <submittedName>
        <fullName evidence="1">Uncharacterized protein</fullName>
    </submittedName>
</protein>
<reference evidence="1" key="1">
    <citation type="submission" date="2014-09" db="EMBL/GenBank/DDBJ databases">
        <authorList>
            <person name="Magalhaes I.L.F."/>
            <person name="Oliveira U."/>
            <person name="Santos F.R."/>
            <person name="Vidigal T.H.D.A."/>
            <person name="Brescovit A.D."/>
            <person name="Santos A.J."/>
        </authorList>
    </citation>
    <scope>NUCLEOTIDE SEQUENCE</scope>
    <source>
        <tissue evidence="1">Shoot tissue taken approximately 20 cm above the soil surface</tissue>
    </source>
</reference>
<organism evidence="1">
    <name type="scientific">Arundo donax</name>
    <name type="common">Giant reed</name>
    <name type="synonym">Donax arundinaceus</name>
    <dbReference type="NCBI Taxonomy" id="35708"/>
    <lineage>
        <taxon>Eukaryota</taxon>
        <taxon>Viridiplantae</taxon>
        <taxon>Streptophyta</taxon>
        <taxon>Embryophyta</taxon>
        <taxon>Tracheophyta</taxon>
        <taxon>Spermatophyta</taxon>
        <taxon>Magnoliopsida</taxon>
        <taxon>Liliopsida</taxon>
        <taxon>Poales</taxon>
        <taxon>Poaceae</taxon>
        <taxon>PACMAD clade</taxon>
        <taxon>Arundinoideae</taxon>
        <taxon>Arundineae</taxon>
        <taxon>Arundo</taxon>
    </lineage>
</organism>
<sequence>MEMARLETQEFSQELCNSSWFSINY</sequence>
<evidence type="ECO:0000313" key="1">
    <source>
        <dbReference type="EMBL" id="JAE34589.1"/>
    </source>
</evidence>
<dbReference type="AlphaFoldDB" id="A0A0A9HFM6"/>